<dbReference type="GO" id="GO:0000400">
    <property type="term" value="F:four-way junction DNA binding"/>
    <property type="evidence" value="ECO:0007669"/>
    <property type="project" value="TreeGrafter"/>
</dbReference>
<evidence type="ECO:0000256" key="4">
    <source>
        <dbReference type="ARBA" id="ARBA00022763"/>
    </source>
</evidence>
<dbReference type="OrthoDB" id="336321at2759"/>
<keyword evidence="3" id="KW-0547">Nucleotide-binding</keyword>
<dbReference type="GO" id="GO:0005657">
    <property type="term" value="C:replication fork"/>
    <property type="evidence" value="ECO:0007669"/>
    <property type="project" value="TreeGrafter"/>
</dbReference>
<evidence type="ECO:0000256" key="7">
    <source>
        <dbReference type="ARBA" id="ARBA00023172"/>
    </source>
</evidence>
<dbReference type="InterPro" id="IPR003593">
    <property type="entry name" value="AAA+_ATPase"/>
</dbReference>
<keyword evidence="12" id="KW-1185">Reference proteome</keyword>
<dbReference type="SUPFAM" id="SSF52540">
    <property type="entry name" value="P-loop containing nucleoside triphosphate hydrolases"/>
    <property type="match status" value="1"/>
</dbReference>
<dbReference type="Proteomes" id="UP000887013">
    <property type="component" value="Unassembled WGS sequence"/>
</dbReference>
<dbReference type="GO" id="GO:0033063">
    <property type="term" value="C:Rad51B-Rad51C-Rad51D-XRCC2 complex"/>
    <property type="evidence" value="ECO:0007669"/>
    <property type="project" value="InterPro"/>
</dbReference>
<dbReference type="Pfam" id="PF08423">
    <property type="entry name" value="Rad51"/>
    <property type="match status" value="1"/>
</dbReference>
<dbReference type="GO" id="GO:0003690">
    <property type="term" value="F:double-stranded DNA binding"/>
    <property type="evidence" value="ECO:0007669"/>
    <property type="project" value="TreeGrafter"/>
</dbReference>
<keyword evidence="4" id="KW-0227">DNA damage</keyword>
<dbReference type="AlphaFoldDB" id="A0A8X6QZ84"/>
<comment type="similarity">
    <text evidence="2">Belongs to the RecA family. RAD51 subfamily.</text>
</comment>
<dbReference type="InterPro" id="IPR016467">
    <property type="entry name" value="DNA_recomb/repair_RecA-like"/>
</dbReference>
<dbReference type="PANTHER" id="PTHR46456:SF1">
    <property type="entry name" value="DNA REPAIR PROTEIN RAD51 HOMOLOG 2"/>
    <property type="match status" value="1"/>
</dbReference>
<dbReference type="PROSITE" id="PS50162">
    <property type="entry name" value="RECA_2"/>
    <property type="match status" value="1"/>
</dbReference>
<evidence type="ECO:0000313" key="11">
    <source>
        <dbReference type="EMBL" id="GFU59892.1"/>
    </source>
</evidence>
<evidence type="ECO:0000256" key="5">
    <source>
        <dbReference type="ARBA" id="ARBA00022840"/>
    </source>
</evidence>
<dbReference type="InterPro" id="IPR020588">
    <property type="entry name" value="RecA_ATP-bd"/>
</dbReference>
<evidence type="ECO:0000256" key="1">
    <source>
        <dbReference type="ARBA" id="ARBA00004123"/>
    </source>
</evidence>
<evidence type="ECO:0000256" key="6">
    <source>
        <dbReference type="ARBA" id="ARBA00023125"/>
    </source>
</evidence>
<feature type="domain" description="RecA family profile 1" evidence="10">
    <location>
        <begin position="79"/>
        <end position="258"/>
    </location>
</feature>
<dbReference type="SMART" id="SM00382">
    <property type="entry name" value="AAA"/>
    <property type="match status" value="1"/>
</dbReference>
<dbReference type="GO" id="GO:0140664">
    <property type="term" value="F:ATP-dependent DNA damage sensor activity"/>
    <property type="evidence" value="ECO:0007669"/>
    <property type="project" value="InterPro"/>
</dbReference>
<organism evidence="11 12">
    <name type="scientific">Nephila pilipes</name>
    <name type="common">Giant wood spider</name>
    <name type="synonym">Nephila maculata</name>
    <dbReference type="NCBI Taxonomy" id="299642"/>
    <lineage>
        <taxon>Eukaryota</taxon>
        <taxon>Metazoa</taxon>
        <taxon>Ecdysozoa</taxon>
        <taxon>Arthropoda</taxon>
        <taxon>Chelicerata</taxon>
        <taxon>Arachnida</taxon>
        <taxon>Araneae</taxon>
        <taxon>Araneomorphae</taxon>
        <taxon>Entelegynae</taxon>
        <taxon>Araneoidea</taxon>
        <taxon>Nephilidae</taxon>
        <taxon>Nephila</taxon>
    </lineage>
</organism>
<dbReference type="PANTHER" id="PTHR46456">
    <property type="entry name" value="DNA REPAIR PROTEIN RAD51 HOMOLOG 2"/>
    <property type="match status" value="1"/>
</dbReference>
<keyword evidence="7" id="KW-0233">DNA recombination</keyword>
<dbReference type="InterPro" id="IPR030548">
    <property type="entry name" value="RAD51B"/>
</dbReference>
<dbReference type="GO" id="GO:0000724">
    <property type="term" value="P:double-strand break repair via homologous recombination"/>
    <property type="evidence" value="ECO:0007669"/>
    <property type="project" value="InterPro"/>
</dbReference>
<accession>A0A8X6QZ84</accession>
<keyword evidence="9" id="KW-0539">Nucleus</keyword>
<keyword evidence="5" id="KW-0067">ATP-binding</keyword>
<evidence type="ECO:0000259" key="10">
    <source>
        <dbReference type="PROSITE" id="PS50162"/>
    </source>
</evidence>
<comment type="subcellular location">
    <subcellularLocation>
        <location evidence="1">Nucleus</location>
    </subcellularLocation>
</comment>
<dbReference type="GO" id="GO:0003697">
    <property type="term" value="F:single-stranded DNA binding"/>
    <property type="evidence" value="ECO:0007669"/>
    <property type="project" value="TreeGrafter"/>
</dbReference>
<evidence type="ECO:0000313" key="12">
    <source>
        <dbReference type="Proteomes" id="UP000887013"/>
    </source>
</evidence>
<dbReference type="InterPro" id="IPR058766">
    <property type="entry name" value="HHH_XRCC3_RAD51B"/>
</dbReference>
<protein>
    <submittedName>
        <fullName evidence="11">DNA repair protein RAD51 homolog 2</fullName>
    </submittedName>
</protein>
<evidence type="ECO:0000256" key="9">
    <source>
        <dbReference type="ARBA" id="ARBA00023242"/>
    </source>
</evidence>
<keyword evidence="6" id="KW-0238">DNA-binding</keyword>
<dbReference type="Gene3D" id="3.40.50.300">
    <property type="entry name" value="P-loop containing nucleotide triphosphate hydrolases"/>
    <property type="match status" value="1"/>
</dbReference>
<dbReference type="InterPro" id="IPR027417">
    <property type="entry name" value="P-loop_NTPase"/>
</dbReference>
<reference evidence="11" key="1">
    <citation type="submission" date="2020-08" db="EMBL/GenBank/DDBJ databases">
        <title>Multicomponent nature underlies the extraordinary mechanical properties of spider dragline silk.</title>
        <authorList>
            <person name="Kono N."/>
            <person name="Nakamura H."/>
            <person name="Mori M."/>
            <person name="Yoshida Y."/>
            <person name="Ohtoshi R."/>
            <person name="Malay A.D."/>
            <person name="Moran D.A.P."/>
            <person name="Tomita M."/>
            <person name="Numata K."/>
            <person name="Arakawa K."/>
        </authorList>
    </citation>
    <scope>NUCLEOTIDE SEQUENCE</scope>
</reference>
<comment type="caution">
    <text evidence="11">The sequence shown here is derived from an EMBL/GenBank/DDBJ whole genome shotgun (WGS) entry which is preliminary data.</text>
</comment>
<evidence type="ECO:0000256" key="3">
    <source>
        <dbReference type="ARBA" id="ARBA00022741"/>
    </source>
</evidence>
<gene>
    <name evidence="11" type="primary">RAD51B</name>
    <name evidence="11" type="ORF">NPIL_331891</name>
</gene>
<name>A0A8X6QZ84_NEPPI</name>
<dbReference type="InterPro" id="IPR013632">
    <property type="entry name" value="Rad51_C"/>
</dbReference>
<keyword evidence="8" id="KW-0234">DNA repair</keyword>
<evidence type="ECO:0000256" key="2">
    <source>
        <dbReference type="ARBA" id="ARBA00007095"/>
    </source>
</evidence>
<dbReference type="GO" id="GO:0005524">
    <property type="term" value="F:ATP binding"/>
    <property type="evidence" value="ECO:0007669"/>
    <property type="project" value="UniProtKB-KW"/>
</dbReference>
<proteinExistence type="inferred from homology"/>
<sequence>MGSFKIRRLKLSQNVVEILEKKNLNSCKDVLSLTKLELQSLLGLSRSKVDSILHEISKKCISAPKTAFDIIKNQEQMSVNVFLPLSLQSLDLLLQGGLLFGSITEFTGPPGVGKTQFCFMLSILVSLPKPMGLGTQVIYIDTESAFCAERLKNMAQKRFPSALKEEKEVAQFLQRILIHKISSTTALKEVMLQLEKDVIRNKVKLIIIDSVASLMRKEFGTDGMNSLMERNKILMEQAAILKYLAQTYNLVVFLSNQVASHLVEPNSAPPDDSPDDEEVDIAGLDLDDELPPAAPVPKKTRLQGADTDRVIPALGNTWSHCVNTRLVARFVDSSVRQLTILKSPVAPNAAVHYIIDESGIVLTGDIEFVNVMSRDQQNISTKNSFLTTEVTGTGAVFTTGAVTNP</sequence>
<dbReference type="PIRSF" id="PIRSF005856">
    <property type="entry name" value="Rad51"/>
    <property type="match status" value="1"/>
</dbReference>
<dbReference type="EMBL" id="BMAW01040503">
    <property type="protein sequence ID" value="GFU59892.1"/>
    <property type="molecule type" value="Genomic_DNA"/>
</dbReference>
<dbReference type="Pfam" id="PF26169">
    <property type="entry name" value="HHH_XRCC3_RpoA"/>
    <property type="match status" value="1"/>
</dbReference>
<evidence type="ECO:0000256" key="8">
    <source>
        <dbReference type="ARBA" id="ARBA00023204"/>
    </source>
</evidence>